<evidence type="ECO:0000313" key="1">
    <source>
        <dbReference type="EMBL" id="GHF79646.1"/>
    </source>
</evidence>
<comment type="caution">
    <text evidence="1">The sequence shown here is derived from an EMBL/GenBank/DDBJ whole genome shotgun (WGS) entry which is preliminary data.</text>
</comment>
<accession>A0A8H9J1L7</accession>
<protein>
    <submittedName>
        <fullName evidence="1">Uncharacterized protein</fullName>
    </submittedName>
</protein>
<reference evidence="1" key="2">
    <citation type="submission" date="2020-09" db="EMBL/GenBank/DDBJ databases">
        <authorList>
            <person name="Sun Q."/>
            <person name="Zhou Y."/>
        </authorList>
    </citation>
    <scope>NUCLEOTIDE SEQUENCE</scope>
    <source>
        <strain evidence="1">CGMCC 4.7679</strain>
    </source>
</reference>
<dbReference type="AlphaFoldDB" id="A0A8H9J1L7"/>
<dbReference type="OrthoDB" id="3630312at2"/>
<name>A0A8H9J1L7_9PSEU</name>
<evidence type="ECO:0000313" key="2">
    <source>
        <dbReference type="Proteomes" id="UP000658656"/>
    </source>
</evidence>
<dbReference type="Proteomes" id="UP000658656">
    <property type="component" value="Unassembled WGS sequence"/>
</dbReference>
<gene>
    <name evidence="1" type="ORF">GCM10017566_62290</name>
</gene>
<organism evidence="1 2">
    <name type="scientific">Amycolatopsis bartoniae</name>
    <dbReference type="NCBI Taxonomy" id="941986"/>
    <lineage>
        <taxon>Bacteria</taxon>
        <taxon>Bacillati</taxon>
        <taxon>Actinomycetota</taxon>
        <taxon>Actinomycetes</taxon>
        <taxon>Pseudonocardiales</taxon>
        <taxon>Pseudonocardiaceae</taxon>
        <taxon>Amycolatopsis</taxon>
    </lineage>
</organism>
<reference evidence="1" key="1">
    <citation type="journal article" date="2014" name="Int. J. Syst. Evol. Microbiol.">
        <title>Complete genome sequence of Corynebacterium casei LMG S-19264T (=DSM 44701T), isolated from a smear-ripened cheese.</title>
        <authorList>
            <consortium name="US DOE Joint Genome Institute (JGI-PGF)"/>
            <person name="Walter F."/>
            <person name="Albersmeier A."/>
            <person name="Kalinowski J."/>
            <person name="Ruckert C."/>
        </authorList>
    </citation>
    <scope>NUCLEOTIDE SEQUENCE</scope>
    <source>
        <strain evidence="1">CGMCC 4.7679</strain>
    </source>
</reference>
<sequence>MRVPVPRWWSALLAASQHLAAADDAFHGDWRARYPPEDFERPDEAEMPRGMRVIHLGEELRSNVDINAAERLRVLTVLDDALGDDSDPDRYATVATFLRVALSRADLDDLRAVWPSLGVRIQQACVLTLDSWPTGPPEWMTTGAPPWGPRAIARLRAWSARDSRSSRGHLMTDPLDVDELHEGAGRPLPWDPPAEAVAAWVDLAEKVRAELDRVGIRATVDVGTFGGGPAGVSVEVNLSMEPHGVLLRWHAPIQDSARYHDILDSQDRSTELTSYVFEAEKILLRAALDVLAAAGFRTMRYYYFPHDRGCAYRVLAPPEHPIT</sequence>
<keyword evidence="2" id="KW-1185">Reference proteome</keyword>
<proteinExistence type="predicted"/>
<dbReference type="RefSeq" id="WP_145932582.1">
    <property type="nucleotide sequence ID" value="NZ_BNAV01000013.1"/>
</dbReference>
<dbReference type="EMBL" id="BNAV01000013">
    <property type="protein sequence ID" value="GHF79646.1"/>
    <property type="molecule type" value="Genomic_DNA"/>
</dbReference>